<comment type="similarity">
    <text evidence="1">Belongs to the paraoxonase family.</text>
</comment>
<dbReference type="InterPro" id="IPR029030">
    <property type="entry name" value="Caspase-like_dom_sf"/>
</dbReference>
<feature type="region of interest" description="Disordered" evidence="10">
    <location>
        <begin position="23"/>
        <end position="73"/>
    </location>
</feature>
<dbReference type="PROSITE" id="PS50207">
    <property type="entry name" value="CASPASE_P10"/>
    <property type="match status" value="2"/>
</dbReference>
<dbReference type="GO" id="GO:0004064">
    <property type="term" value="F:arylesterase activity"/>
    <property type="evidence" value="ECO:0007669"/>
    <property type="project" value="InterPro"/>
</dbReference>
<feature type="domain" description="Caspase family p10" evidence="11">
    <location>
        <begin position="248"/>
        <end position="317"/>
    </location>
</feature>
<keyword evidence="3" id="KW-0378">Hydrolase</keyword>
<dbReference type="EnsemblMetazoa" id="G20396.3">
    <property type="protein sequence ID" value="G20396.3:cds"/>
    <property type="gene ID" value="G20396"/>
</dbReference>
<feature type="binding site" evidence="7">
    <location>
        <position position="923"/>
    </location>
    <ligand>
        <name>Ca(2+)</name>
        <dbReference type="ChEBI" id="CHEBI:29108"/>
        <label>1</label>
        <note>catalytic</note>
    </ligand>
</feature>
<feature type="binding site" evidence="7">
    <location>
        <position position="1127"/>
    </location>
    <ligand>
        <name>Ca(2+)</name>
        <dbReference type="ChEBI" id="CHEBI:29108"/>
        <label>1</label>
        <note>catalytic</note>
    </ligand>
</feature>
<dbReference type="InterPro" id="IPR015917">
    <property type="entry name" value="Pept_C14A"/>
</dbReference>
<keyword evidence="7" id="KW-0106">Calcium</keyword>
<evidence type="ECO:0000256" key="9">
    <source>
        <dbReference type="RuleBase" id="RU003971"/>
    </source>
</evidence>
<feature type="domain" description="Caspase family p10" evidence="11">
    <location>
        <begin position="766"/>
        <end position="862"/>
    </location>
</feature>
<dbReference type="SUPFAM" id="SSF63829">
    <property type="entry name" value="Calcium-dependent phosphotriesterase"/>
    <property type="match status" value="1"/>
</dbReference>
<keyword evidence="4 8" id="KW-1015">Disulfide bond</keyword>
<evidence type="ECO:0000256" key="1">
    <source>
        <dbReference type="ARBA" id="ARBA00008595"/>
    </source>
</evidence>
<feature type="binding site" evidence="7">
    <location>
        <position position="1031"/>
    </location>
    <ligand>
        <name>Ca(2+)</name>
        <dbReference type="ChEBI" id="CHEBI:29108"/>
        <label>1</label>
        <note>catalytic</note>
    </ligand>
</feature>
<feature type="binding site" evidence="7">
    <location>
        <position position="924"/>
    </location>
    <ligand>
        <name>Ca(2+)</name>
        <dbReference type="ChEBI" id="CHEBI:29108"/>
        <label>1</label>
        <note>catalytic</note>
    </ligand>
</feature>
<reference evidence="13" key="1">
    <citation type="submission" date="2022-08" db="UniProtKB">
        <authorList>
            <consortium name="EnsemblMetazoa"/>
        </authorList>
    </citation>
    <scope>IDENTIFICATION</scope>
    <source>
        <strain evidence="13">05x7-T-G4-1.051#20</strain>
    </source>
</reference>
<dbReference type="InterPro" id="IPR001309">
    <property type="entry name" value="Pept_C14_p20"/>
</dbReference>
<feature type="binding site" evidence="7">
    <location>
        <position position="1128"/>
    </location>
    <ligand>
        <name>Ca(2+)</name>
        <dbReference type="ChEBI" id="CHEBI:29108"/>
        <label>1</label>
        <note>catalytic</note>
    </ligand>
</feature>
<evidence type="ECO:0000256" key="6">
    <source>
        <dbReference type="PIRSR" id="PIRSR602640-1"/>
    </source>
</evidence>
<dbReference type="GO" id="GO:0046872">
    <property type="term" value="F:metal ion binding"/>
    <property type="evidence" value="ECO:0007669"/>
    <property type="project" value="UniProtKB-KW"/>
</dbReference>
<evidence type="ECO:0000313" key="13">
    <source>
        <dbReference type="EnsemblMetazoa" id="G20396.3:cds"/>
    </source>
</evidence>
<dbReference type="Pfam" id="PF00656">
    <property type="entry name" value="Peptidase_C14"/>
    <property type="match status" value="2"/>
</dbReference>
<evidence type="ECO:0000259" key="12">
    <source>
        <dbReference type="PROSITE" id="PS50208"/>
    </source>
</evidence>
<dbReference type="GO" id="GO:0006508">
    <property type="term" value="P:proteolysis"/>
    <property type="evidence" value="ECO:0007669"/>
    <property type="project" value="InterPro"/>
</dbReference>
<feature type="binding site" evidence="7">
    <location>
        <position position="1082"/>
    </location>
    <ligand>
        <name>Ca(2+)</name>
        <dbReference type="ChEBI" id="CHEBI:29108"/>
        <label>1</label>
        <note>catalytic</note>
    </ligand>
</feature>
<dbReference type="Pfam" id="PF01731">
    <property type="entry name" value="Arylesterase"/>
    <property type="match status" value="1"/>
</dbReference>
<dbReference type="SUPFAM" id="SSF52129">
    <property type="entry name" value="Caspase-like"/>
    <property type="match status" value="2"/>
</dbReference>
<evidence type="ECO:0000256" key="10">
    <source>
        <dbReference type="SAM" id="MobiDB-lite"/>
    </source>
</evidence>
<dbReference type="InterPro" id="IPR002138">
    <property type="entry name" value="Pept_C14_p10"/>
</dbReference>
<protein>
    <recommendedName>
        <fullName evidence="15">Arylesterase</fullName>
    </recommendedName>
</protein>
<feature type="compositionally biased region" description="Basic and acidic residues" evidence="10">
    <location>
        <begin position="427"/>
        <end position="437"/>
    </location>
</feature>
<evidence type="ECO:0000256" key="5">
    <source>
        <dbReference type="ARBA" id="ARBA00023180"/>
    </source>
</evidence>
<feature type="binding site" evidence="7">
    <location>
        <position position="978"/>
    </location>
    <ligand>
        <name>Ca(2+)</name>
        <dbReference type="ChEBI" id="CHEBI:29108"/>
        <label>1</label>
        <note>catalytic</note>
    </ligand>
</feature>
<comment type="similarity">
    <text evidence="2 9">Belongs to the peptidase C14A family.</text>
</comment>
<feature type="region of interest" description="Disordered" evidence="10">
    <location>
        <begin position="422"/>
        <end position="441"/>
    </location>
</feature>
<dbReference type="InterPro" id="IPR011600">
    <property type="entry name" value="Pept_C14_caspase"/>
</dbReference>
<evidence type="ECO:0000256" key="4">
    <source>
        <dbReference type="ARBA" id="ARBA00023157"/>
    </source>
</evidence>
<evidence type="ECO:0000313" key="14">
    <source>
        <dbReference type="Proteomes" id="UP000005408"/>
    </source>
</evidence>
<evidence type="ECO:0000259" key="11">
    <source>
        <dbReference type="PROSITE" id="PS50207"/>
    </source>
</evidence>
<feature type="domain" description="Caspase family p20" evidence="12">
    <location>
        <begin position="79"/>
        <end position="219"/>
    </location>
</feature>
<feature type="disulfide bond" description="In form B" evidence="8">
    <location>
        <begin position="912"/>
        <end position="1215"/>
    </location>
</feature>
<dbReference type="AlphaFoldDB" id="A0A8W8JPQ7"/>
<dbReference type="Gene3D" id="3.30.70.1470">
    <property type="entry name" value="Caspase-like"/>
    <property type="match status" value="1"/>
</dbReference>
<proteinExistence type="inferred from homology"/>
<dbReference type="PROSITE" id="PS50208">
    <property type="entry name" value="CASPASE_P20"/>
    <property type="match status" value="2"/>
</dbReference>
<sequence>MISLITIIKTDTRCSGELSRMLCSQPGDNDVGSVEPRVENTAQSRQQSSTGAPPISPQTSNEPIVGRDTDSSYSFTHSKRGYAVLIMNHEFANEDENLPGVKHDIDSMSRLFTSMDFEVRQLINLTGDQLVSDLWDIQTQISSDCDCFVCVISTHGGEDPGFYANSPQEPGYTKTEHYVLNNEGALWTRHIMDMFNDQHCNALRGKPRLFFVQACRGNDVDKGVYLNENTENFESNKDQSEDISLNQDVFQIPCFNDFLVMFSSTSGKYAWSEDLEGGWLLSAIDQVFSSGSAGDDLLSLLTQVCGEVASREAFIPNNERAHCSKSTACVIPGCPEDFGDCDIWTGSFYGNSWAIFNSRCTRLAPCLCCYSSDTRYSEMDQEDQRREFCENSEILAPESEQDGYKAIKKTLSVLIGRKSKNRKLKEKPHVQSQRDEDSGAFTSNYEYQRESHPMQETSEPAWVYPQSSFPPRDPAPHPTSADTYRFCHETRGFAVLIINSEFDSQAKRENAVWDEDYMREMFKELNFDVCVLRNLASKELLKEMKAIRDAVSVESDCFACVISSHGMEGKVSTVHPEVKKPFIRIEHFTYTRDGVVRTNELLELFNDRNCRHLKGKPKMFFIQACRSRLDVQRADEVDMGVEVHLVETKATTSAGSPARFFTRGDMAPTSSDNTEDMAPARPVTTGDVVGNYDDYSGRRPEEFRRNFTAATLDPLYKNYQVHGLSRQYPGYYHVHAQASLQRQEPARTGTYKFKPTEPEPESEPIEVFQIPCYNDYLVMFSSAAGTIAWSDSGKGGWLMYCLYHVLHDVTNTDDDLLTTLTRVCGKMARDMETYCPSTPHYDKAKSAACVYHRLSKDIYLQPSKGKIPKMAAVKFVLSIIATVVFAVVMKKLATVWNVFRSPVIAVHAPGPCIRLEGAEGGSEDLTALPDGRVFISSGVISSEKGKILLMDFLDNTHKIKELQLQSDQNMSDAHYHGLSVWQDNEKGGLTLAVIMHRSSGEDTVEMFKFDEKKQILIHSKTVRDPLFYELNDLVLVSENQFYVTCSLKWSLLELFLHLRFGEVLFYDGSRVRVAAGGHIFANGINISPDHRHVYVAELLEKDILVYERQGDNSLVLKQTKYVDSGVDNIEVDPKSGDLWVGAHPRIGTLIYFMHREGQGAPSPSQVLKIKTEKGMLRDVIEVFLDDGGEIPASSVATVFKNRMVIGSVTSNPLLCDIKYSK</sequence>
<feature type="binding site" evidence="7">
    <location>
        <position position="1032"/>
    </location>
    <ligand>
        <name>Ca(2+)</name>
        <dbReference type="ChEBI" id="CHEBI:29108"/>
        <label>1</label>
        <note>catalytic</note>
    </ligand>
</feature>
<dbReference type="Proteomes" id="UP000005408">
    <property type="component" value="Unassembled WGS sequence"/>
</dbReference>
<dbReference type="GO" id="GO:0004197">
    <property type="term" value="F:cysteine-type endopeptidase activity"/>
    <property type="evidence" value="ECO:0007669"/>
    <property type="project" value="InterPro"/>
</dbReference>
<dbReference type="SMART" id="SM00115">
    <property type="entry name" value="CASc"/>
    <property type="match status" value="2"/>
</dbReference>
<dbReference type="InterPro" id="IPR002640">
    <property type="entry name" value="Arylesterase"/>
</dbReference>
<feature type="compositionally biased region" description="Polar residues" evidence="10">
    <location>
        <begin position="40"/>
        <end position="62"/>
    </location>
</feature>
<dbReference type="Gene3D" id="3.40.50.1460">
    <property type="match status" value="2"/>
</dbReference>
<evidence type="ECO:0000256" key="8">
    <source>
        <dbReference type="PIRSR" id="PIRSR602640-3"/>
    </source>
</evidence>
<dbReference type="Gene3D" id="2.120.10.30">
    <property type="entry name" value="TolB, C-terminal domain"/>
    <property type="match status" value="1"/>
</dbReference>
<organism evidence="13 14">
    <name type="scientific">Magallana gigas</name>
    <name type="common">Pacific oyster</name>
    <name type="synonym">Crassostrea gigas</name>
    <dbReference type="NCBI Taxonomy" id="29159"/>
    <lineage>
        <taxon>Eukaryota</taxon>
        <taxon>Metazoa</taxon>
        <taxon>Spiralia</taxon>
        <taxon>Lophotrochozoa</taxon>
        <taxon>Mollusca</taxon>
        <taxon>Bivalvia</taxon>
        <taxon>Autobranchia</taxon>
        <taxon>Pteriomorphia</taxon>
        <taxon>Ostreida</taxon>
        <taxon>Ostreoidea</taxon>
        <taxon>Ostreidae</taxon>
        <taxon>Magallana</taxon>
    </lineage>
</organism>
<feature type="region of interest" description="Disordered" evidence="10">
    <location>
        <begin position="656"/>
        <end position="695"/>
    </location>
</feature>
<keyword evidence="14" id="KW-1185">Reference proteome</keyword>
<accession>A0A8W8JPQ7</accession>
<comment type="cofactor">
    <cofactor evidence="7">
        <name>Ca(2+)</name>
        <dbReference type="ChEBI" id="CHEBI:29108"/>
    </cofactor>
    <text evidence="7">Binds 2 calcium ions per subunit.</text>
</comment>
<dbReference type="PANTHER" id="PTHR11799:SF12">
    <property type="entry name" value="PARAOXONASE-RELATED"/>
    <property type="match status" value="1"/>
</dbReference>
<keyword evidence="7" id="KW-0479">Metal-binding</keyword>
<feature type="domain" description="Caspase family p20" evidence="12">
    <location>
        <begin position="490"/>
        <end position="629"/>
    </location>
</feature>
<evidence type="ECO:0008006" key="15">
    <source>
        <dbReference type="Google" id="ProtNLM"/>
    </source>
</evidence>
<evidence type="ECO:0000256" key="3">
    <source>
        <dbReference type="ARBA" id="ARBA00022801"/>
    </source>
</evidence>
<feature type="active site" description="Proton acceptor" evidence="6">
    <location>
        <position position="976"/>
    </location>
</feature>
<name>A0A8W8JPQ7_MAGGI</name>
<evidence type="ECO:0000256" key="2">
    <source>
        <dbReference type="ARBA" id="ARBA00010134"/>
    </source>
</evidence>
<dbReference type="InterPro" id="IPR011042">
    <property type="entry name" value="6-blade_b-propeller_TolB-like"/>
</dbReference>
<keyword evidence="5" id="KW-0325">Glycoprotein</keyword>
<dbReference type="PRINTS" id="PR01785">
    <property type="entry name" value="PARAOXONASE"/>
</dbReference>
<dbReference type="PANTHER" id="PTHR11799">
    <property type="entry name" value="PARAOXONASE"/>
    <property type="match status" value="1"/>
</dbReference>
<dbReference type="InterPro" id="IPR051288">
    <property type="entry name" value="Serum_paraoxonase/arylesterase"/>
</dbReference>
<evidence type="ECO:0000256" key="7">
    <source>
        <dbReference type="PIRSR" id="PIRSR602640-2"/>
    </source>
</evidence>